<reference evidence="2 3" key="1">
    <citation type="submission" date="2021-03" db="EMBL/GenBank/DDBJ databases">
        <title>Identification of novel Bacillus strains.</title>
        <authorList>
            <person name="Xiao Z."/>
            <person name="Li Y."/>
            <person name="Shen J."/>
        </authorList>
    </citation>
    <scope>NUCLEOTIDE SEQUENCE [LARGE SCALE GENOMIC DNA]</scope>
    <source>
        <strain evidence="2 3">SY8</strain>
    </source>
</reference>
<sequence>MEVFRLNKMSLGLTFVSVGIIFLLLSFTVSLPTVLWAVSLGTSIVLNFTGTAILMQFIKTTKESI</sequence>
<accession>A0ABS3P0H1</accession>
<organism evidence="2 3">
    <name type="scientific">Bacillus arachidis</name>
    <dbReference type="NCBI Taxonomy" id="2819290"/>
    <lineage>
        <taxon>Bacteria</taxon>
        <taxon>Bacillati</taxon>
        <taxon>Bacillota</taxon>
        <taxon>Bacilli</taxon>
        <taxon>Bacillales</taxon>
        <taxon>Bacillaceae</taxon>
        <taxon>Bacillus</taxon>
    </lineage>
</organism>
<evidence type="ECO:0000313" key="2">
    <source>
        <dbReference type="EMBL" id="MBO1626697.1"/>
    </source>
</evidence>
<dbReference type="EMBL" id="JAGDQJ010000018">
    <property type="protein sequence ID" value="MBO1626697.1"/>
    <property type="molecule type" value="Genomic_DNA"/>
</dbReference>
<keyword evidence="1" id="KW-0472">Membrane</keyword>
<evidence type="ECO:0008006" key="4">
    <source>
        <dbReference type="Google" id="ProtNLM"/>
    </source>
</evidence>
<comment type="caution">
    <text evidence="2">The sequence shown here is derived from an EMBL/GenBank/DDBJ whole genome shotgun (WGS) entry which is preliminary data.</text>
</comment>
<proteinExistence type="predicted"/>
<protein>
    <recommendedName>
        <fullName evidence="4">YrhK-like protein</fullName>
    </recommendedName>
</protein>
<name>A0ABS3P0H1_9BACI</name>
<dbReference type="Proteomes" id="UP000677611">
    <property type="component" value="Unassembled WGS sequence"/>
</dbReference>
<feature type="transmembrane region" description="Helical" evidence="1">
    <location>
        <begin position="35"/>
        <end position="58"/>
    </location>
</feature>
<evidence type="ECO:0000256" key="1">
    <source>
        <dbReference type="SAM" id="Phobius"/>
    </source>
</evidence>
<keyword evidence="3" id="KW-1185">Reference proteome</keyword>
<feature type="transmembrane region" description="Helical" evidence="1">
    <location>
        <begin position="12"/>
        <end position="29"/>
    </location>
</feature>
<keyword evidence="1" id="KW-1133">Transmembrane helix</keyword>
<keyword evidence="1" id="KW-0812">Transmembrane</keyword>
<evidence type="ECO:0000313" key="3">
    <source>
        <dbReference type="Proteomes" id="UP000677611"/>
    </source>
</evidence>
<gene>
    <name evidence="2" type="ORF">J4P90_15875</name>
</gene>